<accession>A0A1I7B8J0</accession>
<dbReference type="RefSeq" id="WP_048167169.1">
    <property type="nucleotide sequence ID" value="NZ_FPAO01000014.1"/>
</dbReference>
<keyword evidence="1" id="KW-0812">Transmembrane</keyword>
<evidence type="ECO:0000259" key="2">
    <source>
        <dbReference type="Pfam" id="PF01345"/>
    </source>
</evidence>
<evidence type="ECO:0000313" key="5">
    <source>
        <dbReference type="Proteomes" id="UP000265557"/>
    </source>
</evidence>
<dbReference type="GeneID" id="41603319"/>
<keyword evidence="1" id="KW-0472">Membrane</keyword>
<proteinExistence type="predicted"/>
<gene>
    <name evidence="3" type="ORF">MESMT1_0153</name>
    <name evidence="4" type="ORF">SAMN02910340_02631</name>
</gene>
<dbReference type="PANTHER" id="PTHR12861:SF3">
    <property type="entry name" value="TRANSLOCON-ASSOCIATED PROTEIN SUBUNIT BETA"/>
    <property type="match status" value="1"/>
</dbReference>
<dbReference type="EMBL" id="FPAO01000014">
    <property type="protein sequence ID" value="SFT83477.1"/>
    <property type="molecule type" value="Genomic_DNA"/>
</dbReference>
<reference evidence="4 6" key="2">
    <citation type="submission" date="2016-10" db="EMBL/GenBank/DDBJ databases">
        <authorList>
            <person name="Varghese N."/>
            <person name="Submissions S."/>
        </authorList>
    </citation>
    <scope>NUCLEOTIDE SEQUENCE [LARGE SCALE GENOMIC DNA]</scope>
    <source>
        <strain evidence="4 6">DSM 11855</strain>
    </source>
</reference>
<reference evidence="3 5" key="1">
    <citation type="submission" date="2016-09" db="EMBL/GenBank/DDBJ databases">
        <title>Complete Genome Sequence of Methanosarcina thermophila MT-1.</title>
        <authorList>
            <person name="Kouzuma A."/>
        </authorList>
    </citation>
    <scope>NUCLEOTIDE SEQUENCE [LARGE SCALE GENOMIC DNA]</scope>
    <source>
        <strain evidence="3 5">MT-1</strain>
    </source>
</reference>
<evidence type="ECO:0000313" key="3">
    <source>
        <dbReference type="EMBL" id="BAW28083.1"/>
    </source>
</evidence>
<dbReference type="Proteomes" id="UP000265557">
    <property type="component" value="Chromosome"/>
</dbReference>
<feature type="transmembrane region" description="Helical" evidence="1">
    <location>
        <begin position="392"/>
        <end position="411"/>
    </location>
</feature>
<dbReference type="InterPro" id="IPR047589">
    <property type="entry name" value="DUF11_rpt"/>
</dbReference>
<organism evidence="4 6">
    <name type="scientific">Methanosarcina thermophila</name>
    <dbReference type="NCBI Taxonomy" id="2210"/>
    <lineage>
        <taxon>Archaea</taxon>
        <taxon>Methanobacteriati</taxon>
        <taxon>Methanobacteriota</taxon>
        <taxon>Stenosarchaea group</taxon>
        <taxon>Methanomicrobia</taxon>
        <taxon>Methanosarcinales</taxon>
        <taxon>Methanosarcinaceae</taxon>
        <taxon>Methanosarcina</taxon>
    </lineage>
</organism>
<name>A0A1I7B8J0_METTE</name>
<dbReference type="Pfam" id="PF01345">
    <property type="entry name" value="DUF11"/>
    <property type="match status" value="2"/>
</dbReference>
<dbReference type="InterPro" id="IPR013783">
    <property type="entry name" value="Ig-like_fold"/>
</dbReference>
<sequence length="419" mass="46567">MKLKKIHTTLLLAFFILLGSGSTASAKTAIYEGDIKEGQAYQLNNYIIEFTDIFPEANTASYYVYEKDKEVKDGLLGVNKTANFSFEEKGKVEMRLKSVHGGRVATVVITLSNYNPGDLYINKLLENGRSEAVFAGDPEVVITKSIDKSKIKLGETVTVTVKAKNIGNDTANNITFIDPKQEHFVLEETIYEVPSTIPKMEHGESVPETLVYIYKLKATAAGTFDLKAVNASYTNSIGQIYQISSNIPSITVSEGNKLHANVEARMNVDSLSVERNEKIASSIILRNTGNAPAQAVRVDIHLPESFEYVGGEEGIESIGGTPRIYIETLEPNNDKEFTYTLRAKEVGIYNISSRLSYEYNNGIEAQNQKVNNNSTTLNINVKEGKFDFLIKSPLYIVVSTIILAAVGIHIYRKHKEYRY</sequence>
<dbReference type="PANTHER" id="PTHR12861">
    <property type="entry name" value="TRANSLOCON-ASSOCIATED PROTEIN, BETA SUBUNIT PRECURSOR TRAP-BETA SIGNAL SEQUENCE RECEPTOR BETA SUBUNIT"/>
    <property type="match status" value="1"/>
</dbReference>
<evidence type="ECO:0000256" key="1">
    <source>
        <dbReference type="SAM" id="Phobius"/>
    </source>
</evidence>
<evidence type="ECO:0000313" key="4">
    <source>
        <dbReference type="EMBL" id="SFT83477.1"/>
    </source>
</evidence>
<dbReference type="Gene3D" id="2.60.40.10">
    <property type="entry name" value="Immunoglobulins"/>
    <property type="match status" value="2"/>
</dbReference>
<dbReference type="InterPro" id="IPR001434">
    <property type="entry name" value="OmcB-like_DUF11"/>
</dbReference>
<keyword evidence="6" id="KW-1185">Reference proteome</keyword>
<protein>
    <submittedName>
        <fullName evidence="4">Conserved repeat domain-containing protein</fullName>
    </submittedName>
</protein>
<accession>A0A3G9CQL1</accession>
<dbReference type="Proteomes" id="UP000323733">
    <property type="component" value="Unassembled WGS sequence"/>
</dbReference>
<evidence type="ECO:0000313" key="6">
    <source>
        <dbReference type="Proteomes" id="UP000323733"/>
    </source>
</evidence>
<dbReference type="AlphaFoldDB" id="A0A1I7B8J0"/>
<dbReference type="EMBL" id="AP017646">
    <property type="protein sequence ID" value="BAW28083.1"/>
    <property type="molecule type" value="Genomic_DNA"/>
</dbReference>
<feature type="domain" description="DUF11" evidence="2">
    <location>
        <begin position="140"/>
        <end position="189"/>
    </location>
</feature>
<dbReference type="NCBIfam" id="TIGR01451">
    <property type="entry name" value="B_ant_repeat"/>
    <property type="match status" value="1"/>
</dbReference>
<keyword evidence="1" id="KW-1133">Transmembrane helix</keyword>
<feature type="domain" description="DUF11" evidence="2">
    <location>
        <begin position="266"/>
        <end position="373"/>
    </location>
</feature>